<dbReference type="PANTHER" id="PTHR13812:SF19">
    <property type="entry name" value="KETIMINE REDUCTASE MU-CRYSTALLIN"/>
    <property type="match status" value="1"/>
</dbReference>
<protein>
    <recommendedName>
        <fullName evidence="5">NAD(P)-binding protein</fullName>
    </recommendedName>
</protein>
<evidence type="ECO:0000256" key="1">
    <source>
        <dbReference type="ARBA" id="ARBA00008903"/>
    </source>
</evidence>
<accession>A0A9P8IF05</accession>
<proteinExistence type="inferred from homology"/>
<evidence type="ECO:0008006" key="5">
    <source>
        <dbReference type="Google" id="ProtNLM"/>
    </source>
</evidence>
<evidence type="ECO:0000256" key="2">
    <source>
        <dbReference type="SAM" id="MobiDB-lite"/>
    </source>
</evidence>
<sequence>MPLTILNGESIDKLLHSLTRDDILSLQSTLAEALHTYSTTPQSPTCSIHQPQRTSIARRDGGSTLFMPASNGDMVGIKIVSLKESEEAIGGSENGGKDKGNDDGEDGGEQTALQTPLSTSPQGFLTLLSPHGLPSALICASHLTSFRTALLSTILLKKRQTTSHIAVFGAGAQAYWHIRLSLLLRGSDIKHVYIINRTFARARPLLERFYAKESAEWRGGAKFSVLSREYGEYARVLKEEVRRADVIFCCTPSVEPLFPAEHLTSSEGKRKGRLVVAIGSYKRHMCELHPEILRQAVAPMHSGGHYHKHAERGGVVVVDSLTACLEEAGEVWQARLGGEQMVELGELVMLKKQAELGEGSEEGLREWLARGNVVFKAVGMGLMDVVIGKEIARIAEERGMGIQIGGL</sequence>
<dbReference type="Pfam" id="PF02423">
    <property type="entry name" value="OCD_Mu_crystall"/>
    <property type="match status" value="1"/>
</dbReference>
<evidence type="ECO:0000313" key="4">
    <source>
        <dbReference type="Proteomes" id="UP000698800"/>
    </source>
</evidence>
<dbReference type="Proteomes" id="UP000698800">
    <property type="component" value="Unassembled WGS sequence"/>
</dbReference>
<dbReference type="Gene3D" id="3.40.50.720">
    <property type="entry name" value="NAD(P)-binding Rossmann-like Domain"/>
    <property type="match status" value="1"/>
</dbReference>
<dbReference type="GO" id="GO:0005737">
    <property type="term" value="C:cytoplasm"/>
    <property type="evidence" value="ECO:0007669"/>
    <property type="project" value="TreeGrafter"/>
</dbReference>
<dbReference type="InterPro" id="IPR036291">
    <property type="entry name" value="NAD(P)-bd_dom_sf"/>
</dbReference>
<dbReference type="EMBL" id="JAGHQL010000017">
    <property type="protein sequence ID" value="KAH0544552.1"/>
    <property type="molecule type" value="Genomic_DNA"/>
</dbReference>
<dbReference type="SUPFAM" id="SSF51735">
    <property type="entry name" value="NAD(P)-binding Rossmann-fold domains"/>
    <property type="match status" value="1"/>
</dbReference>
<dbReference type="InterPro" id="IPR003462">
    <property type="entry name" value="ODC_Mu_crystall"/>
</dbReference>
<dbReference type="FunFam" id="3.40.50.720:FF:000577">
    <property type="entry name" value="Proline utilization protein PrnX, putative"/>
    <property type="match status" value="1"/>
</dbReference>
<feature type="region of interest" description="Disordered" evidence="2">
    <location>
        <begin position="88"/>
        <end position="115"/>
    </location>
</feature>
<evidence type="ECO:0000313" key="3">
    <source>
        <dbReference type="EMBL" id="KAH0544552.1"/>
    </source>
</evidence>
<comment type="similarity">
    <text evidence="1">Belongs to the ornithine cyclodeaminase/mu-crystallin family.</text>
</comment>
<dbReference type="OrthoDB" id="41492at2759"/>
<comment type="caution">
    <text evidence="3">The sequence shown here is derived from an EMBL/GenBank/DDBJ whole genome shotgun (WGS) entry which is preliminary data.</text>
</comment>
<dbReference type="PANTHER" id="PTHR13812">
    <property type="entry name" value="KETIMINE REDUCTASE MU-CRYSTALLIN"/>
    <property type="match status" value="1"/>
</dbReference>
<reference evidence="3" key="1">
    <citation type="submission" date="2021-03" db="EMBL/GenBank/DDBJ databases">
        <title>Comparative genomics and phylogenomic investigation of the class Geoglossomycetes provide insights into ecological specialization and systematics.</title>
        <authorList>
            <person name="Melie T."/>
            <person name="Pirro S."/>
            <person name="Miller A.N."/>
            <person name="Quandt A."/>
        </authorList>
    </citation>
    <scope>NUCLEOTIDE SEQUENCE</scope>
    <source>
        <strain evidence="3">GBOQ0MN5Z8</strain>
    </source>
</reference>
<gene>
    <name evidence="3" type="ORF">FGG08_001324</name>
</gene>
<dbReference type="AlphaFoldDB" id="A0A9P8IF05"/>
<keyword evidence="4" id="KW-1185">Reference proteome</keyword>
<name>A0A9P8IF05_9PEZI</name>
<organism evidence="3 4">
    <name type="scientific">Glutinoglossum americanum</name>
    <dbReference type="NCBI Taxonomy" id="1670608"/>
    <lineage>
        <taxon>Eukaryota</taxon>
        <taxon>Fungi</taxon>
        <taxon>Dikarya</taxon>
        <taxon>Ascomycota</taxon>
        <taxon>Pezizomycotina</taxon>
        <taxon>Geoglossomycetes</taxon>
        <taxon>Geoglossales</taxon>
        <taxon>Geoglossaceae</taxon>
        <taxon>Glutinoglossum</taxon>
    </lineage>
</organism>